<feature type="compositionally biased region" description="Polar residues" evidence="1">
    <location>
        <begin position="22"/>
        <end position="50"/>
    </location>
</feature>
<organism evidence="2 3">
    <name type="scientific">Rhizoclosmatium globosum</name>
    <dbReference type="NCBI Taxonomy" id="329046"/>
    <lineage>
        <taxon>Eukaryota</taxon>
        <taxon>Fungi</taxon>
        <taxon>Fungi incertae sedis</taxon>
        <taxon>Chytridiomycota</taxon>
        <taxon>Chytridiomycota incertae sedis</taxon>
        <taxon>Chytridiomycetes</taxon>
        <taxon>Chytridiales</taxon>
        <taxon>Chytriomycetaceae</taxon>
        <taxon>Rhizoclosmatium</taxon>
    </lineage>
</organism>
<evidence type="ECO:0000256" key="1">
    <source>
        <dbReference type="SAM" id="MobiDB-lite"/>
    </source>
</evidence>
<reference evidence="2 3" key="1">
    <citation type="submission" date="2016-07" db="EMBL/GenBank/DDBJ databases">
        <title>Pervasive Adenine N6-methylation of Active Genes in Fungi.</title>
        <authorList>
            <consortium name="DOE Joint Genome Institute"/>
            <person name="Mondo S.J."/>
            <person name="Dannebaum R.O."/>
            <person name="Kuo R.C."/>
            <person name="Labutti K."/>
            <person name="Haridas S."/>
            <person name="Kuo A."/>
            <person name="Salamov A."/>
            <person name="Ahrendt S.R."/>
            <person name="Lipzen A."/>
            <person name="Sullivan W."/>
            <person name="Andreopoulos W.B."/>
            <person name="Clum A."/>
            <person name="Lindquist E."/>
            <person name="Daum C."/>
            <person name="Ramamoorthy G.K."/>
            <person name="Gryganskyi A."/>
            <person name="Culley D."/>
            <person name="Magnuson J.K."/>
            <person name="James T.Y."/>
            <person name="O'Malley M.A."/>
            <person name="Stajich J.E."/>
            <person name="Spatafora J.W."/>
            <person name="Visel A."/>
            <person name="Grigoriev I.V."/>
        </authorList>
    </citation>
    <scope>NUCLEOTIDE SEQUENCE [LARGE SCALE GENOMIC DNA]</scope>
    <source>
        <strain evidence="2 3">JEL800</strain>
    </source>
</reference>
<keyword evidence="3" id="KW-1185">Reference proteome</keyword>
<dbReference type="EMBL" id="MCGO01000055">
    <property type="protein sequence ID" value="ORY36524.1"/>
    <property type="molecule type" value="Genomic_DNA"/>
</dbReference>
<proteinExistence type="predicted"/>
<evidence type="ECO:0000313" key="2">
    <source>
        <dbReference type="EMBL" id="ORY36524.1"/>
    </source>
</evidence>
<dbReference type="Proteomes" id="UP000193642">
    <property type="component" value="Unassembled WGS sequence"/>
</dbReference>
<accession>A0A1Y2BP50</accession>
<name>A0A1Y2BP50_9FUNG</name>
<feature type="region of interest" description="Disordered" evidence="1">
    <location>
        <begin position="1"/>
        <end position="59"/>
    </location>
</feature>
<evidence type="ECO:0000313" key="3">
    <source>
        <dbReference type="Proteomes" id="UP000193642"/>
    </source>
</evidence>
<protein>
    <submittedName>
        <fullName evidence="2">Uncharacterized protein</fullName>
    </submittedName>
</protein>
<comment type="caution">
    <text evidence="2">The sequence shown here is derived from an EMBL/GenBank/DDBJ whole genome shotgun (WGS) entry which is preliminary data.</text>
</comment>
<feature type="compositionally biased region" description="Low complexity" evidence="1">
    <location>
        <begin position="124"/>
        <end position="139"/>
    </location>
</feature>
<dbReference type="OrthoDB" id="10332341at2759"/>
<dbReference type="AlphaFoldDB" id="A0A1Y2BP50"/>
<feature type="compositionally biased region" description="Polar residues" evidence="1">
    <location>
        <begin position="1"/>
        <end position="10"/>
    </location>
</feature>
<feature type="region of interest" description="Disordered" evidence="1">
    <location>
        <begin position="107"/>
        <end position="142"/>
    </location>
</feature>
<gene>
    <name evidence="2" type="ORF">BCR33DRAFT_722029</name>
</gene>
<sequence length="177" mass="18426">MGAAESQLQHPQALHNKKPLSHVSSAATLAESVSTLHGSSESVFEQTEQKSGAPKAAPIAVPQRRHTLPIVTTAFEAESISGSQHGQGQHPLRRFSLATPLSSASSAPFASLRAGGGGGPIAESPTTLTPQTLTSPSPSENSFTLNHSHLTHSHFASAPAQKPKNTLPVDFVAWASF</sequence>
<feature type="non-terminal residue" evidence="2">
    <location>
        <position position="177"/>
    </location>
</feature>